<dbReference type="AlphaFoldDB" id="A0AAV9VIP1"/>
<keyword evidence="1" id="KW-0812">Transmembrane</keyword>
<organism evidence="2 3">
    <name type="scientific">Orbilia brochopaga</name>
    <dbReference type="NCBI Taxonomy" id="3140254"/>
    <lineage>
        <taxon>Eukaryota</taxon>
        <taxon>Fungi</taxon>
        <taxon>Dikarya</taxon>
        <taxon>Ascomycota</taxon>
        <taxon>Pezizomycotina</taxon>
        <taxon>Orbiliomycetes</taxon>
        <taxon>Orbiliales</taxon>
        <taxon>Orbiliaceae</taxon>
        <taxon>Orbilia</taxon>
    </lineage>
</organism>
<accession>A0AAV9VIP1</accession>
<name>A0AAV9VIP1_9PEZI</name>
<feature type="transmembrane region" description="Helical" evidence="1">
    <location>
        <begin position="32"/>
        <end position="54"/>
    </location>
</feature>
<gene>
    <name evidence="2" type="ORF">TWF696_000779</name>
</gene>
<evidence type="ECO:0000313" key="2">
    <source>
        <dbReference type="EMBL" id="KAK6359635.1"/>
    </source>
</evidence>
<comment type="caution">
    <text evidence="2">The sequence shown here is derived from an EMBL/GenBank/DDBJ whole genome shotgun (WGS) entry which is preliminary data.</text>
</comment>
<dbReference type="EMBL" id="JAVHNQ010000001">
    <property type="protein sequence ID" value="KAK6359635.1"/>
    <property type="molecule type" value="Genomic_DNA"/>
</dbReference>
<keyword evidence="1" id="KW-1133">Transmembrane helix</keyword>
<evidence type="ECO:0000256" key="1">
    <source>
        <dbReference type="SAM" id="Phobius"/>
    </source>
</evidence>
<keyword evidence="1" id="KW-0472">Membrane</keyword>
<reference evidence="2 3" key="1">
    <citation type="submission" date="2019-10" db="EMBL/GenBank/DDBJ databases">
        <authorList>
            <person name="Palmer J.M."/>
        </authorList>
    </citation>
    <scope>NUCLEOTIDE SEQUENCE [LARGE SCALE GENOMIC DNA]</scope>
    <source>
        <strain evidence="2 3">TWF696</strain>
    </source>
</reference>
<protein>
    <submittedName>
        <fullName evidence="2">Uncharacterized protein</fullName>
    </submittedName>
</protein>
<evidence type="ECO:0000313" key="3">
    <source>
        <dbReference type="Proteomes" id="UP001375240"/>
    </source>
</evidence>
<dbReference type="PROSITE" id="PS51808">
    <property type="entry name" value="CHCH"/>
    <property type="match status" value="1"/>
</dbReference>
<keyword evidence="3" id="KW-1185">Reference proteome</keyword>
<dbReference type="Proteomes" id="UP001375240">
    <property type="component" value="Unassembled WGS sequence"/>
</dbReference>
<proteinExistence type="predicted"/>
<sequence length="154" mass="17547">MRTRADNLPPFAEVPTAGRTGAHVLRSLRRPIFWVVLIGMVIAWWGVTGVTTALRKMHEVQSASQRHVRLYHPDGVYLKVVTELCGPEVQAWEKCFPRYTHKKRVHKCKKKIRALEDCAYEAQEAEKACAHSDPTLTESGKLACARGLMHHKHR</sequence>